<evidence type="ECO:0000256" key="1">
    <source>
        <dbReference type="SAM" id="SignalP"/>
    </source>
</evidence>
<name>A0ABM8SJW2_9XANT</name>
<evidence type="ECO:0008006" key="4">
    <source>
        <dbReference type="Google" id="ProtNLM"/>
    </source>
</evidence>
<gene>
    <name evidence="2" type="ORF">XAC301_32290</name>
</gene>
<feature type="chain" id="PRO_5045028668" description="Glycine zipper 2TM domain-containing protein" evidence="1">
    <location>
        <begin position="22"/>
        <end position="205"/>
    </location>
</feature>
<dbReference type="EMBL" id="HG992338">
    <property type="protein sequence ID" value="CAE6815211.1"/>
    <property type="molecule type" value="Genomic_DNA"/>
</dbReference>
<reference evidence="2 3" key="1">
    <citation type="submission" date="2021-02" db="EMBL/GenBank/DDBJ databases">
        <authorList>
            <person name="Pothier F. J."/>
        </authorList>
    </citation>
    <scope>NUCLEOTIDE SEQUENCE [LARGE SCALE GENOMIC DNA]</scope>
    <source>
        <strain evidence="2 3">301</strain>
    </source>
</reference>
<dbReference type="Proteomes" id="UP000835287">
    <property type="component" value="Chromosome"/>
</dbReference>
<feature type="signal peptide" evidence="1">
    <location>
        <begin position="1"/>
        <end position="21"/>
    </location>
</feature>
<dbReference type="RefSeq" id="WP_275544264.1">
    <property type="nucleotide sequence ID" value="NZ_HG992338.1"/>
</dbReference>
<sequence>MKRFALALTIGALLAPGLSFAQDAAPPEPQKKTDKLRLFKAGGIGCLAGGGLAYLTGNKDKAAVACAAGAVVGGIASYRAQVKEAQEVANAAKAAGLDAQIRVKTVQTPDGQAEALDALTIRYKPEDMVPVNQKTSATLDKLAALMKRSKIQLTVRFEGGDLAVCPVPFDELQSRGALKGHKAEVACGEDNEPFLIRVTPIPDVR</sequence>
<keyword evidence="3" id="KW-1185">Reference proteome</keyword>
<accession>A0ABM8SJW2</accession>
<evidence type="ECO:0000313" key="2">
    <source>
        <dbReference type="EMBL" id="CAE6815190.1"/>
    </source>
</evidence>
<keyword evidence="1" id="KW-0732">Signal</keyword>
<dbReference type="EMBL" id="HG992338">
    <property type="protein sequence ID" value="CAE6815190.1"/>
    <property type="molecule type" value="Genomic_DNA"/>
</dbReference>
<evidence type="ECO:0000313" key="3">
    <source>
        <dbReference type="Proteomes" id="UP000835287"/>
    </source>
</evidence>
<protein>
    <recommendedName>
        <fullName evidence="4">Glycine zipper 2TM domain-containing protein</fullName>
    </recommendedName>
</protein>
<organism evidence="2 3">
    <name type="scientific">Xanthomonas arboricola pv. corylina</name>
    <dbReference type="NCBI Taxonomy" id="487821"/>
    <lineage>
        <taxon>Bacteria</taxon>
        <taxon>Pseudomonadati</taxon>
        <taxon>Pseudomonadota</taxon>
        <taxon>Gammaproteobacteria</taxon>
        <taxon>Lysobacterales</taxon>
        <taxon>Lysobacteraceae</taxon>
        <taxon>Xanthomonas</taxon>
    </lineage>
</organism>
<proteinExistence type="predicted"/>